<name>A0A840SNH7_9RHOB</name>
<gene>
    <name evidence="1" type="ORF">HNP73_002500</name>
</gene>
<sequence>MPRIPSSLIFIHTALLQRKFDVMGGAAFFGPVEQKRPTVWYCRHGAVVCDLDGRRAFEVHGAICRKWRALGGAGWGRPTCDEMPTPDGSGRVSHFTGGRSIYRSPRTPAVVVGGDIRGRWDELGGVDSYLGYPIGDEEDFSEDGRRSRFQHGSIYWWNDSGAVDLSGISLSFTGLKCLEQMPGNRNSTDGEPCAVIGIAAPDAPIPARAFRSRVFHRIDRGDAGRDSMEVFRGEPLDITIMTLFTGHRCCAPDRCRAAVQTLVEEAVGETGNQMELERHLLSPPIAGSRGSRIGHSQLVVSGRQLVLFARQATWHDGSVDYKLDTSVAEASGGRYKAYFNVLPI</sequence>
<comment type="caution">
    <text evidence="1">The sequence shown here is derived from an EMBL/GenBank/DDBJ whole genome shotgun (WGS) entry which is preliminary data.</text>
</comment>
<dbReference type="Proteomes" id="UP000549457">
    <property type="component" value="Unassembled WGS sequence"/>
</dbReference>
<accession>A0A840SNH7</accession>
<dbReference type="EMBL" id="JACHFM010000002">
    <property type="protein sequence ID" value="MBB5222564.1"/>
    <property type="molecule type" value="Genomic_DNA"/>
</dbReference>
<evidence type="ECO:0000313" key="2">
    <source>
        <dbReference type="Proteomes" id="UP000549457"/>
    </source>
</evidence>
<keyword evidence="2" id="KW-1185">Reference proteome</keyword>
<reference evidence="1 2" key="1">
    <citation type="submission" date="2020-08" db="EMBL/GenBank/DDBJ databases">
        <title>Genomic Encyclopedia of Type Strains, Phase IV (KMG-IV): sequencing the most valuable type-strain genomes for metagenomic binning, comparative biology and taxonomic classification.</title>
        <authorList>
            <person name="Goeker M."/>
        </authorList>
    </citation>
    <scope>NUCLEOTIDE SEQUENCE [LARGE SCALE GENOMIC DNA]</scope>
    <source>
        <strain evidence="1 2">DSM 101730</strain>
    </source>
</reference>
<dbReference type="AlphaFoldDB" id="A0A840SNH7"/>
<proteinExistence type="predicted"/>
<protein>
    <recommendedName>
        <fullName evidence="3">LGFP repeat-containing protein</fullName>
    </recommendedName>
</protein>
<dbReference type="InterPro" id="IPR013207">
    <property type="entry name" value="LGFP"/>
</dbReference>
<dbReference type="RefSeq" id="WP_184149587.1">
    <property type="nucleotide sequence ID" value="NZ_JACHFM010000002.1"/>
</dbReference>
<organism evidence="1 2">
    <name type="scientific">Amaricoccus macauensis</name>
    <dbReference type="NCBI Taxonomy" id="57001"/>
    <lineage>
        <taxon>Bacteria</taxon>
        <taxon>Pseudomonadati</taxon>
        <taxon>Pseudomonadota</taxon>
        <taxon>Alphaproteobacteria</taxon>
        <taxon>Rhodobacterales</taxon>
        <taxon>Paracoccaceae</taxon>
        <taxon>Amaricoccus</taxon>
    </lineage>
</organism>
<dbReference type="Pfam" id="PF08310">
    <property type="entry name" value="LGFP"/>
    <property type="match status" value="2"/>
</dbReference>
<evidence type="ECO:0008006" key="3">
    <source>
        <dbReference type="Google" id="ProtNLM"/>
    </source>
</evidence>
<evidence type="ECO:0000313" key="1">
    <source>
        <dbReference type="EMBL" id="MBB5222564.1"/>
    </source>
</evidence>